<gene>
    <name evidence="1" type="ORF">GGR11_002502</name>
</gene>
<accession>A0A7W6F0K9</accession>
<protein>
    <submittedName>
        <fullName evidence="1">Uncharacterized protein</fullName>
    </submittedName>
</protein>
<evidence type="ECO:0000313" key="1">
    <source>
        <dbReference type="EMBL" id="MBB3872949.1"/>
    </source>
</evidence>
<name>A0A7W6F0K9_9CAUL</name>
<proteinExistence type="predicted"/>
<dbReference type="EMBL" id="JACIDA010000002">
    <property type="protein sequence ID" value="MBB3872949.1"/>
    <property type="molecule type" value="Genomic_DNA"/>
</dbReference>
<comment type="caution">
    <text evidence="1">The sequence shown here is derived from an EMBL/GenBank/DDBJ whole genome shotgun (WGS) entry which is preliminary data.</text>
</comment>
<reference evidence="1 2" key="1">
    <citation type="submission" date="2020-08" db="EMBL/GenBank/DDBJ databases">
        <title>Genomic Encyclopedia of Type Strains, Phase IV (KMG-IV): sequencing the most valuable type-strain genomes for metagenomic binning, comparative biology and taxonomic classification.</title>
        <authorList>
            <person name="Goeker M."/>
        </authorList>
    </citation>
    <scope>NUCLEOTIDE SEQUENCE [LARGE SCALE GENOMIC DNA]</scope>
    <source>
        <strain evidence="1 2">DSM 14878</strain>
    </source>
</reference>
<evidence type="ECO:0000313" key="2">
    <source>
        <dbReference type="Proteomes" id="UP000532936"/>
    </source>
</evidence>
<dbReference type="AlphaFoldDB" id="A0A7W6F0K9"/>
<dbReference type="Proteomes" id="UP000532936">
    <property type="component" value="Unassembled WGS sequence"/>
</dbReference>
<organism evidence="1 2">
    <name type="scientific">Brevundimonas mediterranea</name>
    <dbReference type="NCBI Taxonomy" id="74329"/>
    <lineage>
        <taxon>Bacteria</taxon>
        <taxon>Pseudomonadati</taxon>
        <taxon>Pseudomonadota</taxon>
        <taxon>Alphaproteobacteria</taxon>
        <taxon>Caulobacterales</taxon>
        <taxon>Caulobacteraceae</taxon>
        <taxon>Brevundimonas</taxon>
    </lineage>
</organism>
<dbReference type="RefSeq" id="WP_183197431.1">
    <property type="nucleotide sequence ID" value="NZ_JACIDA010000002.1"/>
</dbReference>
<sequence>MVPSLVVYFGPGEADRGWRDAVEAVALSRGWTLNWLGASEGEISPEDERFILECSPPASPDADGMDNVAILVRPTITDRVPCEDATTLENITRQSEWLARCAQLESEGTSIVDGNEIHITLPKLGDVVRAPLDAHYENVEPSLAVYSEFPLVDGAKANWRASLFHCSGRRSRVVASDDGPTEIDLTGRAGPLISGPYIHLPKGRWRLKTVLEIDPQGGASQLAFDWGDNHHRVYFEAAPNVAGIYEVLMETIRHEAWCGEFRILSLHPHFKGKLSFSGCDVEYVSQI</sequence>